<dbReference type="PANTHER" id="PTHR11461">
    <property type="entry name" value="SERINE PROTEASE INHIBITOR, SERPIN"/>
    <property type="match status" value="1"/>
</dbReference>
<proteinExistence type="inferred from homology"/>
<dbReference type="EMBL" id="JAFGDB010000022">
    <property type="protein sequence ID" value="MBN2067079.1"/>
    <property type="molecule type" value="Genomic_DNA"/>
</dbReference>
<dbReference type="InterPro" id="IPR042178">
    <property type="entry name" value="Serpin_sf_1"/>
</dbReference>
<dbReference type="PANTHER" id="PTHR11461:SF211">
    <property type="entry name" value="GH10112P-RELATED"/>
    <property type="match status" value="1"/>
</dbReference>
<dbReference type="InterPro" id="IPR023796">
    <property type="entry name" value="Serpin_dom"/>
</dbReference>
<dbReference type="PROSITE" id="PS51257">
    <property type="entry name" value="PROKAR_LIPOPROTEIN"/>
    <property type="match status" value="1"/>
</dbReference>
<dbReference type="PROSITE" id="PS00284">
    <property type="entry name" value="SERPIN"/>
    <property type="match status" value="1"/>
</dbReference>
<gene>
    <name evidence="3" type="ORF">JW744_01275</name>
</gene>
<name>A0A938YTX3_9ARCH</name>
<comment type="similarity">
    <text evidence="1">Belongs to the serpin family.</text>
</comment>
<comment type="caution">
    <text evidence="3">The sequence shown here is derived from an EMBL/GenBank/DDBJ whole genome shotgun (WGS) entry which is preliminary data.</text>
</comment>
<dbReference type="SUPFAM" id="SSF56574">
    <property type="entry name" value="Serpins"/>
    <property type="match status" value="1"/>
</dbReference>
<dbReference type="Pfam" id="PF00079">
    <property type="entry name" value="Serpin"/>
    <property type="match status" value="1"/>
</dbReference>
<dbReference type="AlphaFoldDB" id="A0A938YTX3"/>
<dbReference type="SMART" id="SM00093">
    <property type="entry name" value="SERPIN"/>
    <property type="match status" value="1"/>
</dbReference>
<dbReference type="Gene3D" id="2.30.39.10">
    <property type="entry name" value="Alpha-1-antitrypsin, domain 1"/>
    <property type="match status" value="1"/>
</dbReference>
<dbReference type="InterPro" id="IPR036186">
    <property type="entry name" value="Serpin_sf"/>
</dbReference>
<dbReference type="CDD" id="cd19590">
    <property type="entry name" value="serpin_thermopin-like"/>
    <property type="match status" value="1"/>
</dbReference>
<dbReference type="InterPro" id="IPR042185">
    <property type="entry name" value="Serpin_sf_2"/>
</dbReference>
<evidence type="ECO:0000313" key="3">
    <source>
        <dbReference type="EMBL" id="MBN2067079.1"/>
    </source>
</evidence>
<dbReference type="GO" id="GO:0005615">
    <property type="term" value="C:extracellular space"/>
    <property type="evidence" value="ECO:0007669"/>
    <property type="project" value="InterPro"/>
</dbReference>
<evidence type="ECO:0000256" key="1">
    <source>
        <dbReference type="RuleBase" id="RU000411"/>
    </source>
</evidence>
<dbReference type="Gene3D" id="3.30.497.10">
    <property type="entry name" value="Antithrombin, subunit I, domain 2"/>
    <property type="match status" value="1"/>
</dbReference>
<evidence type="ECO:0000313" key="4">
    <source>
        <dbReference type="Proteomes" id="UP000809243"/>
    </source>
</evidence>
<feature type="domain" description="Serpin" evidence="2">
    <location>
        <begin position="50"/>
        <end position="411"/>
    </location>
</feature>
<accession>A0A938YTX3</accession>
<dbReference type="InterPro" id="IPR023795">
    <property type="entry name" value="Serpin_CS"/>
</dbReference>
<sequence length="414" mass="46656">MKEKALAIFVILCIALSGCTGPGPEQKADDSQATEEGIKQLVEGNNQFALELYSKFNEGESGNIFFSPWSMSFALGMTYEGAKGQTAEEMRSVLHFPEDDTVRRSSFAAVYNLVNWGNRHYTLRTANALWGQEEYPFLEEYTDITLRYYVGKLTNLNFVNTEESRQAINNWVEEQTNSKIKDLVPPEAITPLTRLVLTNAIYFKGTWLQQFDPAETQAEEFRVEPGKTVDAEMMRLVGEDTEFGYAETKELQVLEMPYEGEELSMLILLPKEDSLEELGQSLDAEKLSELREMLMQKEVDIYLPKFRFETKYMMSKTLRGMGMPTAFELGQADFSGMNGGVENLAISDVIHQAFVEVNEEGTEAAAATAVVIVGESAPMQRKIFRADHPFIFIIQERTTGSILFLGRMTDPTIG</sequence>
<dbReference type="GO" id="GO:0004867">
    <property type="term" value="F:serine-type endopeptidase inhibitor activity"/>
    <property type="evidence" value="ECO:0007669"/>
    <property type="project" value="InterPro"/>
</dbReference>
<reference evidence="3" key="1">
    <citation type="submission" date="2021-01" db="EMBL/GenBank/DDBJ databases">
        <title>Active Sulfur Cycling in an Early Earth Analoge.</title>
        <authorList>
            <person name="Hahn C.R."/>
            <person name="Youssef N.H."/>
            <person name="Elshahed M."/>
        </authorList>
    </citation>
    <scope>NUCLEOTIDE SEQUENCE</scope>
    <source>
        <strain evidence="3">Zod_Metabat.1151</strain>
    </source>
</reference>
<organism evidence="3 4">
    <name type="scientific">Candidatus Iainarchaeum sp</name>
    <dbReference type="NCBI Taxonomy" id="3101447"/>
    <lineage>
        <taxon>Archaea</taxon>
        <taxon>Candidatus Iainarchaeota</taxon>
        <taxon>Candidatus Iainarchaeia</taxon>
        <taxon>Candidatus Iainarchaeales</taxon>
        <taxon>Candidatus Iainarchaeaceae</taxon>
        <taxon>Candidatus Iainarchaeum</taxon>
    </lineage>
</organism>
<evidence type="ECO:0000259" key="2">
    <source>
        <dbReference type="SMART" id="SM00093"/>
    </source>
</evidence>
<dbReference type="InterPro" id="IPR000215">
    <property type="entry name" value="Serpin_fam"/>
</dbReference>
<dbReference type="Proteomes" id="UP000809243">
    <property type="component" value="Unassembled WGS sequence"/>
</dbReference>
<protein>
    <submittedName>
        <fullName evidence="3">Serpin family protein</fullName>
    </submittedName>
</protein>